<reference evidence="2 3" key="1">
    <citation type="submission" date="2018-10" db="EMBL/GenBank/DDBJ databases">
        <title>Fifty Aureobasidium pullulans genomes reveal a recombining polyextremotolerant generalist.</title>
        <authorList>
            <person name="Gostincar C."/>
            <person name="Turk M."/>
            <person name="Zajc J."/>
            <person name="Gunde-Cimerman N."/>
        </authorList>
    </citation>
    <scope>NUCLEOTIDE SEQUENCE [LARGE SCALE GENOMIC DNA]</scope>
    <source>
        <strain evidence="2 3">EXF-11318</strain>
    </source>
</reference>
<evidence type="ECO:0000313" key="2">
    <source>
        <dbReference type="EMBL" id="THW13598.1"/>
    </source>
</evidence>
<name>A0A4S8VPE4_AURPU</name>
<dbReference type="PANTHER" id="PTHR43677">
    <property type="entry name" value="SHORT-CHAIN DEHYDROGENASE/REDUCTASE"/>
    <property type="match status" value="1"/>
</dbReference>
<feature type="domain" description="Enoyl reductase (ER)" evidence="1">
    <location>
        <begin position="35"/>
        <end position="317"/>
    </location>
</feature>
<accession>A0A4S8VPE4</accession>
<gene>
    <name evidence="2" type="ORF">D6D24_05942</name>
</gene>
<dbReference type="GO" id="GO:0016491">
    <property type="term" value="F:oxidoreductase activity"/>
    <property type="evidence" value="ECO:0007669"/>
    <property type="project" value="InterPro"/>
</dbReference>
<dbReference type="EMBL" id="QZAJ01000228">
    <property type="protein sequence ID" value="THW13598.1"/>
    <property type="molecule type" value="Genomic_DNA"/>
</dbReference>
<evidence type="ECO:0000313" key="3">
    <source>
        <dbReference type="Proteomes" id="UP000308014"/>
    </source>
</evidence>
<dbReference type="InterPro" id="IPR036291">
    <property type="entry name" value="NAD(P)-bd_dom_sf"/>
</dbReference>
<dbReference type="InterPro" id="IPR051397">
    <property type="entry name" value="Zn-ADH-like_protein"/>
</dbReference>
<dbReference type="SMART" id="SM00829">
    <property type="entry name" value="PKS_ER"/>
    <property type="match status" value="1"/>
</dbReference>
<sequence>MRPLLSSFTKLIRTHHRQIACTKHHMHTAQVSEWGQPPKYVNVPDLEPLPAGSGLVRIKVQAAGLHSVVRARAAGTHFSSKSLPHVPGTDGVGITVHGRSVYFTTFATGGSFSEVVDVPEAAVTLLPSGVDPQQAAALVNPGLSSWMAMKARTQNLPDNFSVFIMGATSASGAIAISLARSLGAAKVIGCARNVEAMSTLGLDETIQLQSTISETDFSKAADVDLILDYLYGPPTEHLLKSLKVSKPLQYVHIGSLAGPEISLPGSILRSTDLTIRGSGPGAFSYEALNAEVPRLLEAFKGIKSSALKIVPLSEVEKTWSEKGDRTIFMP</sequence>
<dbReference type="AlphaFoldDB" id="A0A4S8VPE4"/>
<dbReference type="Proteomes" id="UP000308014">
    <property type="component" value="Unassembled WGS sequence"/>
</dbReference>
<dbReference type="SUPFAM" id="SSF51735">
    <property type="entry name" value="NAD(P)-binding Rossmann-fold domains"/>
    <property type="match status" value="1"/>
</dbReference>
<dbReference type="InterPro" id="IPR020843">
    <property type="entry name" value="ER"/>
</dbReference>
<comment type="caution">
    <text evidence="2">The sequence shown here is derived from an EMBL/GenBank/DDBJ whole genome shotgun (WGS) entry which is preliminary data.</text>
</comment>
<protein>
    <submittedName>
        <fullName evidence="2">Quinone oxidoreductase</fullName>
    </submittedName>
</protein>
<evidence type="ECO:0000259" key="1">
    <source>
        <dbReference type="SMART" id="SM00829"/>
    </source>
</evidence>
<dbReference type="SUPFAM" id="SSF50129">
    <property type="entry name" value="GroES-like"/>
    <property type="match status" value="1"/>
</dbReference>
<proteinExistence type="predicted"/>
<dbReference type="PANTHER" id="PTHR43677:SF11">
    <property type="entry name" value="ZINC-CONTAINING ALCOHOL DEHYDROGENASE"/>
    <property type="match status" value="1"/>
</dbReference>
<dbReference type="Gene3D" id="3.40.50.720">
    <property type="entry name" value="NAD(P)-binding Rossmann-like Domain"/>
    <property type="match status" value="1"/>
</dbReference>
<dbReference type="InterPro" id="IPR011032">
    <property type="entry name" value="GroES-like_sf"/>
</dbReference>
<dbReference type="Gene3D" id="3.90.180.10">
    <property type="entry name" value="Medium-chain alcohol dehydrogenases, catalytic domain"/>
    <property type="match status" value="1"/>
</dbReference>
<organism evidence="2 3">
    <name type="scientific">Aureobasidium pullulans</name>
    <name type="common">Black yeast</name>
    <name type="synonym">Pullularia pullulans</name>
    <dbReference type="NCBI Taxonomy" id="5580"/>
    <lineage>
        <taxon>Eukaryota</taxon>
        <taxon>Fungi</taxon>
        <taxon>Dikarya</taxon>
        <taxon>Ascomycota</taxon>
        <taxon>Pezizomycotina</taxon>
        <taxon>Dothideomycetes</taxon>
        <taxon>Dothideomycetidae</taxon>
        <taxon>Dothideales</taxon>
        <taxon>Saccotheciaceae</taxon>
        <taxon>Aureobasidium</taxon>
    </lineage>
</organism>